<feature type="domain" description="C2H2-type" evidence="1">
    <location>
        <begin position="13"/>
        <end position="36"/>
    </location>
</feature>
<dbReference type="SUPFAM" id="SSF57667">
    <property type="entry name" value="beta-beta-alpha zinc fingers"/>
    <property type="match status" value="1"/>
</dbReference>
<dbReference type="InterPro" id="IPR036236">
    <property type="entry name" value="Znf_C2H2_sf"/>
</dbReference>
<sequence>MVNQTNQTTKHTCKWGTCTDKFDSMLSLWKHVEQQHVDNATPRLIHLVNDDDDIPVTSPQKTMTKSSINFVATSQMNQSHVYPAHMATGVIRNGVDNVNNGQNMNLMAPNLNTQQSRLQPAYLLNPQISPTLSYDQLANTQVFQQTAIVSSQKQQQQFPLAISSTNYLTLPQFQQIAVGTQSTSFLIQPRPQQQQQQIIQSAGQASMVPLGSMPNPITIDDNTMDVDPPVISVNHQRLGRPPVPPVQGQITNLNRQSLSQSTKK</sequence>
<reference evidence="2 3" key="1">
    <citation type="submission" date="2018-06" db="EMBL/GenBank/DDBJ databases">
        <title>Comparative genomics reveals the genomic features of Rhizophagus irregularis, R. cerebriforme, R. diaphanum and Gigaspora rosea, and their symbiotic lifestyle signature.</title>
        <authorList>
            <person name="Morin E."/>
            <person name="San Clemente H."/>
            <person name="Chen E.C.H."/>
            <person name="De La Providencia I."/>
            <person name="Hainaut M."/>
            <person name="Kuo A."/>
            <person name="Kohler A."/>
            <person name="Murat C."/>
            <person name="Tang N."/>
            <person name="Roy S."/>
            <person name="Loubradou J."/>
            <person name="Henrissat B."/>
            <person name="Grigoriev I.V."/>
            <person name="Corradi N."/>
            <person name="Roux C."/>
            <person name="Martin F.M."/>
        </authorList>
    </citation>
    <scope>NUCLEOTIDE SEQUENCE [LARGE SCALE GENOMIC DNA]</scope>
    <source>
        <strain evidence="2 3">DAOM 227022</strain>
    </source>
</reference>
<name>A0A397SXN0_9GLOM</name>
<organism evidence="2 3">
    <name type="scientific">Glomus cerebriforme</name>
    <dbReference type="NCBI Taxonomy" id="658196"/>
    <lineage>
        <taxon>Eukaryota</taxon>
        <taxon>Fungi</taxon>
        <taxon>Fungi incertae sedis</taxon>
        <taxon>Mucoromycota</taxon>
        <taxon>Glomeromycotina</taxon>
        <taxon>Glomeromycetes</taxon>
        <taxon>Glomerales</taxon>
        <taxon>Glomeraceae</taxon>
        <taxon>Glomus</taxon>
    </lineage>
</organism>
<evidence type="ECO:0000313" key="3">
    <source>
        <dbReference type="Proteomes" id="UP000265703"/>
    </source>
</evidence>
<gene>
    <name evidence="2" type="ORF">C1645_827446</name>
</gene>
<keyword evidence="3" id="KW-1185">Reference proteome</keyword>
<dbReference type="InterPro" id="IPR013087">
    <property type="entry name" value="Znf_C2H2_type"/>
</dbReference>
<dbReference type="Proteomes" id="UP000265703">
    <property type="component" value="Unassembled WGS sequence"/>
</dbReference>
<dbReference type="AlphaFoldDB" id="A0A397SXN0"/>
<dbReference type="PROSITE" id="PS00028">
    <property type="entry name" value="ZINC_FINGER_C2H2_1"/>
    <property type="match status" value="1"/>
</dbReference>
<proteinExistence type="predicted"/>
<evidence type="ECO:0000259" key="1">
    <source>
        <dbReference type="PROSITE" id="PS00028"/>
    </source>
</evidence>
<protein>
    <recommendedName>
        <fullName evidence="1">C2H2-type domain-containing protein</fullName>
    </recommendedName>
</protein>
<evidence type="ECO:0000313" key="2">
    <source>
        <dbReference type="EMBL" id="RIA87661.1"/>
    </source>
</evidence>
<accession>A0A397SXN0</accession>
<dbReference type="EMBL" id="QKYT01000298">
    <property type="protein sequence ID" value="RIA87661.1"/>
    <property type="molecule type" value="Genomic_DNA"/>
</dbReference>
<dbReference type="Gene3D" id="3.30.160.60">
    <property type="entry name" value="Classic Zinc Finger"/>
    <property type="match status" value="1"/>
</dbReference>
<comment type="caution">
    <text evidence="2">The sequence shown here is derived from an EMBL/GenBank/DDBJ whole genome shotgun (WGS) entry which is preliminary data.</text>
</comment>
<dbReference type="OrthoDB" id="2348573at2759"/>